<reference evidence="13 14" key="1">
    <citation type="submission" date="2018-05" db="EMBL/GenBank/DDBJ databases">
        <title>Genomic Encyclopedia of Type Strains, Phase IV (KMG-IV): sequencing the most valuable type-strain genomes for metagenomic binning, comparative biology and taxonomic classification.</title>
        <authorList>
            <person name="Goeker M."/>
        </authorList>
    </citation>
    <scope>NUCLEOTIDE SEQUENCE [LARGE SCALE GENOMIC DNA]</scope>
    <source>
        <strain evidence="13 14">DSM 25350</strain>
    </source>
</reference>
<evidence type="ECO:0000256" key="6">
    <source>
        <dbReference type="ARBA" id="ARBA00022475"/>
    </source>
</evidence>
<dbReference type="InterPro" id="IPR030922">
    <property type="entry name" value="LptF"/>
</dbReference>
<dbReference type="PANTHER" id="PTHR33529">
    <property type="entry name" value="SLR0882 PROTEIN-RELATED"/>
    <property type="match status" value="1"/>
</dbReference>
<evidence type="ECO:0000256" key="11">
    <source>
        <dbReference type="ARBA" id="ARBA00026081"/>
    </source>
</evidence>
<evidence type="ECO:0000313" key="14">
    <source>
        <dbReference type="Proteomes" id="UP000245790"/>
    </source>
</evidence>
<feature type="transmembrane region" description="Helical" evidence="12">
    <location>
        <begin position="268"/>
        <end position="289"/>
    </location>
</feature>
<protein>
    <recommendedName>
        <fullName evidence="4">Lipopolysaccharide export system permease protein LptF</fullName>
    </recommendedName>
</protein>
<dbReference type="Pfam" id="PF03739">
    <property type="entry name" value="LptF_LptG"/>
    <property type="match status" value="1"/>
</dbReference>
<comment type="subcellular location">
    <subcellularLocation>
        <location evidence="2">Cell inner membrane</location>
        <topology evidence="2">Multi-pass membrane protein</topology>
    </subcellularLocation>
</comment>
<comment type="caution">
    <text evidence="13">The sequence shown here is derived from an EMBL/GenBank/DDBJ whole genome shotgun (WGS) entry which is preliminary data.</text>
</comment>
<keyword evidence="10 12" id="KW-0472">Membrane</keyword>
<evidence type="ECO:0000256" key="9">
    <source>
        <dbReference type="ARBA" id="ARBA00022989"/>
    </source>
</evidence>
<keyword evidence="5" id="KW-0813">Transport</keyword>
<evidence type="ECO:0000256" key="2">
    <source>
        <dbReference type="ARBA" id="ARBA00004429"/>
    </source>
</evidence>
<feature type="transmembrane region" description="Helical" evidence="12">
    <location>
        <begin position="301"/>
        <end position="322"/>
    </location>
</feature>
<evidence type="ECO:0000256" key="12">
    <source>
        <dbReference type="SAM" id="Phobius"/>
    </source>
</evidence>
<dbReference type="GO" id="GO:0015920">
    <property type="term" value="P:lipopolysaccharide transport"/>
    <property type="evidence" value="ECO:0007669"/>
    <property type="project" value="TreeGrafter"/>
</dbReference>
<dbReference type="OrthoDB" id="9778062at2"/>
<keyword evidence="9 12" id="KW-1133">Transmembrane helix</keyword>
<accession>A0A316FXK7</accession>
<comment type="similarity">
    <text evidence="3">Belongs to the LptF/LptG family.</text>
</comment>
<dbReference type="PANTHER" id="PTHR33529:SF7">
    <property type="entry name" value="LIPOPOLYSACCHARIDE EXPORT SYSTEM PERMEASE PROTEIN LPTF"/>
    <property type="match status" value="1"/>
</dbReference>
<keyword evidence="7" id="KW-0997">Cell inner membrane</keyword>
<dbReference type="RefSeq" id="WP_109762727.1">
    <property type="nucleotide sequence ID" value="NZ_QGGU01000003.1"/>
</dbReference>
<keyword evidence="6" id="KW-1003">Cell membrane</keyword>
<evidence type="ECO:0000313" key="13">
    <source>
        <dbReference type="EMBL" id="PWK53451.1"/>
    </source>
</evidence>
<feature type="transmembrane region" description="Helical" evidence="12">
    <location>
        <begin position="328"/>
        <end position="346"/>
    </location>
</feature>
<dbReference type="InterPro" id="IPR005495">
    <property type="entry name" value="LptG/LptF_permease"/>
</dbReference>
<sequence length="365" mass="40481">MRLKNHLQKEVLLASGAVLLVLVLIFTSQQFVRFLGDVVNGKIAPELLLSMVFLQLPPLVGFLLPLALFLGVLISFGQLYVDNELTVARSVGVGNGALAKMLLPIALWLAVFAAIFSLWVAPWAASQQQQLLHQQSSKSELSFLTPGKFQISKDGKGVMYAASMNDDGDLTQLFFAELPDAANQHQWQVISAQQGAARSPSEQENFLVLSGGVSYSLPEASSAWGVTTFDSYTMRIPAALSKLQNQKVKAVSTSQLLSDLTNTHWAELHWRLSVPISLPLLLLIAVPLSRVQPRQGKFAKMLPALMLYLSYMILMILSRGMIEDAKLPGWLGFWWIYAVFSAYCLWQYRHPNKKSSFKRKSRGAV</sequence>
<dbReference type="NCBIfam" id="TIGR04407">
    <property type="entry name" value="LptF_YjgP"/>
    <property type="match status" value="1"/>
</dbReference>
<dbReference type="EMBL" id="QGGU01000003">
    <property type="protein sequence ID" value="PWK53451.1"/>
    <property type="molecule type" value="Genomic_DNA"/>
</dbReference>
<evidence type="ECO:0000256" key="10">
    <source>
        <dbReference type="ARBA" id="ARBA00023136"/>
    </source>
</evidence>
<evidence type="ECO:0000256" key="3">
    <source>
        <dbReference type="ARBA" id="ARBA00007725"/>
    </source>
</evidence>
<name>A0A316FXK7_9GAMM</name>
<feature type="transmembrane region" description="Helical" evidence="12">
    <location>
        <begin position="12"/>
        <end position="32"/>
    </location>
</feature>
<keyword evidence="14" id="KW-1185">Reference proteome</keyword>
<keyword evidence="8 12" id="KW-0812">Transmembrane</keyword>
<evidence type="ECO:0000256" key="7">
    <source>
        <dbReference type="ARBA" id="ARBA00022519"/>
    </source>
</evidence>
<feature type="transmembrane region" description="Helical" evidence="12">
    <location>
        <begin position="59"/>
        <end position="81"/>
    </location>
</feature>
<gene>
    <name evidence="13" type="ORF">C8D97_103279</name>
</gene>
<evidence type="ECO:0000256" key="4">
    <source>
        <dbReference type="ARBA" id="ARBA00014213"/>
    </source>
</evidence>
<proteinExistence type="inferred from homology"/>
<dbReference type="GO" id="GO:0055085">
    <property type="term" value="P:transmembrane transport"/>
    <property type="evidence" value="ECO:0007669"/>
    <property type="project" value="InterPro"/>
</dbReference>
<evidence type="ECO:0000256" key="1">
    <source>
        <dbReference type="ARBA" id="ARBA00002265"/>
    </source>
</evidence>
<comment type="subunit">
    <text evidence="11">Component of the lipopolysaccharide transport and assembly complex. The LptBFG transporter is composed of two ATP-binding proteins (LptB) and two transmembrane proteins (LptF and LptG).</text>
</comment>
<organism evidence="13 14">
    <name type="scientific">Pleionea mediterranea</name>
    <dbReference type="NCBI Taxonomy" id="523701"/>
    <lineage>
        <taxon>Bacteria</taxon>
        <taxon>Pseudomonadati</taxon>
        <taxon>Pseudomonadota</taxon>
        <taxon>Gammaproteobacteria</taxon>
        <taxon>Oceanospirillales</taxon>
        <taxon>Pleioneaceae</taxon>
        <taxon>Pleionea</taxon>
    </lineage>
</organism>
<dbReference type="Proteomes" id="UP000245790">
    <property type="component" value="Unassembled WGS sequence"/>
</dbReference>
<comment type="function">
    <text evidence="1">Part of the ABC transporter complex LptBFG involved in the translocation of lipopolysaccharide (LPS) from the inner membrane to the outer membrane.</text>
</comment>
<dbReference type="AlphaFoldDB" id="A0A316FXK7"/>
<evidence type="ECO:0000256" key="5">
    <source>
        <dbReference type="ARBA" id="ARBA00022448"/>
    </source>
</evidence>
<evidence type="ECO:0000256" key="8">
    <source>
        <dbReference type="ARBA" id="ARBA00022692"/>
    </source>
</evidence>
<dbReference type="GO" id="GO:0043190">
    <property type="term" value="C:ATP-binding cassette (ABC) transporter complex"/>
    <property type="evidence" value="ECO:0007669"/>
    <property type="project" value="InterPro"/>
</dbReference>
<feature type="transmembrane region" description="Helical" evidence="12">
    <location>
        <begin position="102"/>
        <end position="125"/>
    </location>
</feature>